<accession>A0A6G9H6L4</accession>
<dbReference type="KEGG" id="slia:HA039_30630"/>
<evidence type="ECO:0000313" key="2">
    <source>
        <dbReference type="EMBL" id="QIQ06084.1"/>
    </source>
</evidence>
<gene>
    <name evidence="2" type="ORF">HA039_30630</name>
</gene>
<name>A0A6G9H6L4_9ACTN</name>
<organism evidence="2 3">
    <name type="scientific">Streptomyces liangshanensis</name>
    <dbReference type="NCBI Taxonomy" id="2717324"/>
    <lineage>
        <taxon>Bacteria</taxon>
        <taxon>Bacillati</taxon>
        <taxon>Actinomycetota</taxon>
        <taxon>Actinomycetes</taxon>
        <taxon>Kitasatosporales</taxon>
        <taxon>Streptomycetaceae</taxon>
        <taxon>Streptomyces</taxon>
    </lineage>
</organism>
<proteinExistence type="predicted"/>
<dbReference type="InterPro" id="IPR024311">
    <property type="entry name" value="Lipocalin-like"/>
</dbReference>
<dbReference type="RefSeq" id="WP_167034813.1">
    <property type="nucleotide sequence ID" value="NZ_CP050177.1"/>
</dbReference>
<protein>
    <submittedName>
        <fullName evidence="2">Lipocalin-like domain-containing protein</fullName>
    </submittedName>
</protein>
<dbReference type="Proteomes" id="UP000501179">
    <property type="component" value="Chromosome"/>
</dbReference>
<dbReference type="AlphaFoldDB" id="A0A6G9H6L4"/>
<feature type="domain" description="Lipocalin-like" evidence="1">
    <location>
        <begin position="10"/>
        <end position="144"/>
    </location>
</feature>
<evidence type="ECO:0000313" key="3">
    <source>
        <dbReference type="Proteomes" id="UP000501179"/>
    </source>
</evidence>
<keyword evidence="3" id="KW-1185">Reference proteome</keyword>
<sequence>MMWLANQVLGTWRLESFTARYTDRPGTIHPLGEDATGLIMYTADGYMSAQIMRQGREDYDLLDSDGSDLVQAAAAATGYLAYSGRYTADEATRTLHHNVEVSLLPAWLDTIQIREATLDGDRLTLVADDPFPGGTVHSVLTWKRPRPKAG</sequence>
<dbReference type="Pfam" id="PF13924">
    <property type="entry name" value="Lipocalin_5"/>
    <property type="match status" value="1"/>
</dbReference>
<dbReference type="EMBL" id="CP050177">
    <property type="protein sequence ID" value="QIQ06084.1"/>
    <property type="molecule type" value="Genomic_DNA"/>
</dbReference>
<reference evidence="2 3" key="1">
    <citation type="submission" date="2020-03" db="EMBL/GenBank/DDBJ databases">
        <title>A novel species.</title>
        <authorList>
            <person name="Gao J."/>
        </authorList>
    </citation>
    <scope>NUCLEOTIDE SEQUENCE [LARGE SCALE GENOMIC DNA]</scope>
    <source>
        <strain evidence="2 3">QMT-12</strain>
    </source>
</reference>
<evidence type="ECO:0000259" key="1">
    <source>
        <dbReference type="Pfam" id="PF13924"/>
    </source>
</evidence>